<dbReference type="OrthoDB" id="9776737at2"/>
<protein>
    <recommendedName>
        <fullName evidence="4">Mannosyltransferase related to Gpi18</fullName>
    </recommendedName>
</protein>
<sequence length="402" mass="46337">MKKRSLDEYIISIVIKNIDLIVVGVLLLLSVYIRFYMMVHSSSNDYDIFIVPWIETYRKSIADAFREGVGDYYIPYNVFLAIASLIDVPAYISVGLFSCVFDYLTAFTIYKLLTDDFGRMISKKIAASISVAYLFIPTIVLNGAAWKQCDAIYAFFLVVLIKCLIEDKVKMAFIMLGISLSFKQQAIFILPLIIILYFANKNIKIIYSIYTLIVYLIAGLPAIAFGRSIKAVYAIYYYQMGRYREMTLNYPNFYMITMTDYEECHTYAIILTIAIFAIAFLLINSYYGALNHQDIVTVATWSIWTCCMFLPAMHQRYDYMVAILLVICLPLIRQDRRILAVISILLFYLGNTITYCYSLFGDDYNNIFVMCCNVLGYFVFTFLLWNILSHNAKITSSNIEKA</sequence>
<keyword evidence="1" id="KW-0472">Membrane</keyword>
<gene>
    <name evidence="2" type="ORF">SAMN04487884_13517</name>
</gene>
<feature type="transmembrane region" description="Helical" evidence="1">
    <location>
        <begin position="264"/>
        <end position="283"/>
    </location>
</feature>
<dbReference type="Proteomes" id="UP000182584">
    <property type="component" value="Unassembled WGS sequence"/>
</dbReference>
<feature type="transmembrane region" description="Helical" evidence="1">
    <location>
        <begin position="205"/>
        <end position="225"/>
    </location>
</feature>
<reference evidence="2 3" key="1">
    <citation type="submission" date="2016-10" db="EMBL/GenBank/DDBJ databases">
        <authorList>
            <person name="de Groot N.N."/>
        </authorList>
    </citation>
    <scope>NUCLEOTIDE SEQUENCE [LARGE SCALE GENOMIC DNA]</scope>
    <source>
        <strain evidence="2 3">AR40</strain>
    </source>
</reference>
<evidence type="ECO:0008006" key="4">
    <source>
        <dbReference type="Google" id="ProtNLM"/>
    </source>
</evidence>
<proteinExistence type="predicted"/>
<feature type="transmembrane region" description="Helical" evidence="1">
    <location>
        <begin position="338"/>
        <end position="360"/>
    </location>
</feature>
<dbReference type="AlphaFoldDB" id="A0A1H9WVH9"/>
<evidence type="ECO:0000313" key="2">
    <source>
        <dbReference type="EMBL" id="SES37819.1"/>
    </source>
</evidence>
<feature type="transmembrane region" description="Helical" evidence="1">
    <location>
        <begin position="317"/>
        <end position="332"/>
    </location>
</feature>
<feature type="transmembrane region" description="Helical" evidence="1">
    <location>
        <begin position="90"/>
        <end position="113"/>
    </location>
</feature>
<dbReference type="RefSeq" id="WP_074758625.1">
    <property type="nucleotide sequence ID" value="NZ_FOGJ01000035.1"/>
</dbReference>
<evidence type="ECO:0000256" key="1">
    <source>
        <dbReference type="SAM" id="Phobius"/>
    </source>
</evidence>
<feature type="transmembrane region" description="Helical" evidence="1">
    <location>
        <begin position="295"/>
        <end position="312"/>
    </location>
</feature>
<feature type="transmembrane region" description="Helical" evidence="1">
    <location>
        <begin position="172"/>
        <end position="199"/>
    </location>
</feature>
<dbReference type="EMBL" id="FOGJ01000035">
    <property type="protein sequence ID" value="SES37819.1"/>
    <property type="molecule type" value="Genomic_DNA"/>
</dbReference>
<feature type="transmembrane region" description="Helical" evidence="1">
    <location>
        <begin position="367"/>
        <end position="388"/>
    </location>
</feature>
<evidence type="ECO:0000313" key="3">
    <source>
        <dbReference type="Proteomes" id="UP000182584"/>
    </source>
</evidence>
<name>A0A1H9WVH9_BUTFI</name>
<accession>A0A1H9WVH9</accession>
<keyword evidence="1" id="KW-0812">Transmembrane</keyword>
<feature type="transmembrane region" description="Helical" evidence="1">
    <location>
        <begin position="20"/>
        <end position="39"/>
    </location>
</feature>
<keyword evidence="1" id="KW-1133">Transmembrane helix</keyword>
<feature type="transmembrane region" description="Helical" evidence="1">
    <location>
        <begin position="125"/>
        <end position="144"/>
    </location>
</feature>
<organism evidence="2 3">
    <name type="scientific">Butyrivibrio fibrisolvens</name>
    <dbReference type="NCBI Taxonomy" id="831"/>
    <lineage>
        <taxon>Bacteria</taxon>
        <taxon>Bacillati</taxon>
        <taxon>Bacillota</taxon>
        <taxon>Clostridia</taxon>
        <taxon>Lachnospirales</taxon>
        <taxon>Lachnospiraceae</taxon>
        <taxon>Butyrivibrio</taxon>
    </lineage>
</organism>